<protein>
    <recommendedName>
        <fullName evidence="3">Lipoprotein</fullName>
    </recommendedName>
</protein>
<reference evidence="1" key="1">
    <citation type="submission" date="2021-01" db="EMBL/GenBank/DDBJ databases">
        <title>Modified the classification status of verrucomicrobia.</title>
        <authorList>
            <person name="Feng X."/>
        </authorList>
    </citation>
    <scope>NUCLEOTIDE SEQUENCE</scope>
    <source>
        <strain evidence="1">_KCTC 22039</strain>
    </source>
</reference>
<organism evidence="1 2">
    <name type="scientific">Persicirhabdus sediminis</name>
    <dbReference type="NCBI Taxonomy" id="454144"/>
    <lineage>
        <taxon>Bacteria</taxon>
        <taxon>Pseudomonadati</taxon>
        <taxon>Verrucomicrobiota</taxon>
        <taxon>Verrucomicrobiia</taxon>
        <taxon>Verrucomicrobiales</taxon>
        <taxon>Verrucomicrobiaceae</taxon>
        <taxon>Persicirhabdus</taxon>
    </lineage>
</organism>
<dbReference type="Proteomes" id="UP000624703">
    <property type="component" value="Unassembled WGS sequence"/>
</dbReference>
<proteinExistence type="predicted"/>
<accession>A0A8J7MGP9</accession>
<evidence type="ECO:0000313" key="2">
    <source>
        <dbReference type="Proteomes" id="UP000624703"/>
    </source>
</evidence>
<gene>
    <name evidence="1" type="ORF">JIN82_15280</name>
</gene>
<dbReference type="PROSITE" id="PS51257">
    <property type="entry name" value="PROKAR_LIPOPROTEIN"/>
    <property type="match status" value="1"/>
</dbReference>
<dbReference type="EMBL" id="JAENIM010000045">
    <property type="protein sequence ID" value="MBK1792526.1"/>
    <property type="molecule type" value="Genomic_DNA"/>
</dbReference>
<keyword evidence="2" id="KW-1185">Reference proteome</keyword>
<name>A0A8J7MGP9_9BACT</name>
<dbReference type="AlphaFoldDB" id="A0A8J7MGP9"/>
<evidence type="ECO:0000313" key="1">
    <source>
        <dbReference type="EMBL" id="MBK1792526.1"/>
    </source>
</evidence>
<sequence length="227" mass="25232">MWNRLSLKAGKLPVLVLGQFMLLSCSVDHHYWEVPVDSQLVESGRVLEFPAEMKRTEGFSVLLVGDDLAAATKKRKVKLELVNQSSSVVDYQIFYKDRKLAQSADADMGKPVFAGELDAGKSAVIFNGPLDQVLAWRCRFATVEQKRQDLDLAVRLVFPAAVQPAELDQITAVQQGFVGKANYDKGKESFGRVVDSGFSAVVDDAFMIVKGESELDKLRNQKKSDRF</sequence>
<dbReference type="RefSeq" id="WP_200312533.1">
    <property type="nucleotide sequence ID" value="NZ_JAENIM010000045.1"/>
</dbReference>
<comment type="caution">
    <text evidence="1">The sequence shown here is derived from an EMBL/GenBank/DDBJ whole genome shotgun (WGS) entry which is preliminary data.</text>
</comment>
<evidence type="ECO:0008006" key="3">
    <source>
        <dbReference type="Google" id="ProtNLM"/>
    </source>
</evidence>